<comment type="caution">
    <text evidence="5">The sequence shown here is derived from an EMBL/GenBank/DDBJ whole genome shotgun (WGS) entry which is preliminary data.</text>
</comment>
<dbReference type="InterPro" id="IPR051531">
    <property type="entry name" value="N-acetyltransferase"/>
</dbReference>
<evidence type="ECO:0000256" key="2">
    <source>
        <dbReference type="ARBA" id="ARBA00023315"/>
    </source>
</evidence>
<feature type="domain" description="N-acetyltransferase" evidence="4">
    <location>
        <begin position="17"/>
        <end position="182"/>
    </location>
</feature>
<keyword evidence="6" id="KW-1185">Reference proteome</keyword>
<reference evidence="5" key="1">
    <citation type="submission" date="2022-08" db="EMBL/GenBank/DDBJ databases">
        <title>Novel Bdellovibrio Species Isolated from Svalbard: Designation Bdellovibrio svalbardensis.</title>
        <authorList>
            <person name="Mitchell R.J."/>
            <person name="Choi S.Y."/>
        </authorList>
    </citation>
    <scope>NUCLEOTIDE SEQUENCE</scope>
    <source>
        <strain evidence="5">PAP01</strain>
    </source>
</reference>
<organism evidence="5 6">
    <name type="scientific">Bdellovibrio svalbardensis</name>
    <dbReference type="NCBI Taxonomy" id="2972972"/>
    <lineage>
        <taxon>Bacteria</taxon>
        <taxon>Pseudomonadati</taxon>
        <taxon>Bdellovibrionota</taxon>
        <taxon>Bdellovibrionia</taxon>
        <taxon>Bdellovibrionales</taxon>
        <taxon>Pseudobdellovibrionaceae</taxon>
        <taxon>Bdellovibrio</taxon>
    </lineage>
</organism>
<evidence type="ECO:0000259" key="4">
    <source>
        <dbReference type="PROSITE" id="PS51186"/>
    </source>
</evidence>
<dbReference type="EMBL" id="JANRMI010000003">
    <property type="protein sequence ID" value="MDG0817202.1"/>
    <property type="molecule type" value="Genomic_DNA"/>
</dbReference>
<comment type="similarity">
    <text evidence="3">Belongs to the acetyltransferase family. RimJ subfamily.</text>
</comment>
<dbReference type="InterPro" id="IPR016181">
    <property type="entry name" value="Acyl_CoA_acyltransferase"/>
</dbReference>
<sequence>MTSTTLAAIPTIKTTRLKLRPFSLADAPEVQRMAGSIKVAQMTATIPHPYPDGAAESWISTHLGQFTDGDAVTWALEELSSGNLIGCISYGVSKTHKRAEMGYWIGEEYWGKGYCTEAAISGIDFCFQHFSLNKITSRHLAHNPASGKVMLKAGMQQEGYLRQDMIRYGQVSDMVIFGLLRSDWERS</sequence>
<protein>
    <submittedName>
        <fullName evidence="5">GNAT family N-acetyltransferase</fullName>
    </submittedName>
</protein>
<dbReference type="PANTHER" id="PTHR43792">
    <property type="entry name" value="GNAT FAMILY, PUTATIVE (AFU_ORTHOLOGUE AFUA_3G00765)-RELATED-RELATED"/>
    <property type="match status" value="1"/>
</dbReference>
<evidence type="ECO:0000256" key="3">
    <source>
        <dbReference type="ARBA" id="ARBA00038502"/>
    </source>
</evidence>
<keyword evidence="1" id="KW-0808">Transferase</keyword>
<proteinExistence type="inferred from homology"/>
<dbReference type="RefSeq" id="WP_277578677.1">
    <property type="nucleotide sequence ID" value="NZ_JANRMI010000003.1"/>
</dbReference>
<keyword evidence="2" id="KW-0012">Acyltransferase</keyword>
<evidence type="ECO:0000313" key="6">
    <source>
        <dbReference type="Proteomes" id="UP001152321"/>
    </source>
</evidence>
<dbReference type="Proteomes" id="UP001152321">
    <property type="component" value="Unassembled WGS sequence"/>
</dbReference>
<accession>A0ABT6DL10</accession>
<dbReference type="InterPro" id="IPR000182">
    <property type="entry name" value="GNAT_dom"/>
</dbReference>
<dbReference type="PROSITE" id="PS51186">
    <property type="entry name" value="GNAT"/>
    <property type="match status" value="1"/>
</dbReference>
<dbReference type="Gene3D" id="3.40.630.30">
    <property type="match status" value="1"/>
</dbReference>
<evidence type="ECO:0000313" key="5">
    <source>
        <dbReference type="EMBL" id="MDG0817202.1"/>
    </source>
</evidence>
<dbReference type="SUPFAM" id="SSF55729">
    <property type="entry name" value="Acyl-CoA N-acyltransferases (Nat)"/>
    <property type="match status" value="1"/>
</dbReference>
<dbReference type="PANTHER" id="PTHR43792:SF8">
    <property type="entry name" value="[RIBOSOMAL PROTEIN US5]-ALANINE N-ACETYLTRANSFERASE"/>
    <property type="match status" value="1"/>
</dbReference>
<name>A0ABT6DL10_9BACT</name>
<gene>
    <name evidence="5" type="ORF">NWE73_12550</name>
</gene>
<evidence type="ECO:0000256" key="1">
    <source>
        <dbReference type="ARBA" id="ARBA00022679"/>
    </source>
</evidence>
<dbReference type="Pfam" id="PF13302">
    <property type="entry name" value="Acetyltransf_3"/>
    <property type="match status" value="1"/>
</dbReference>